<dbReference type="OrthoDB" id="68483at2759"/>
<dbReference type="PROSITE" id="PS00108">
    <property type="entry name" value="PROTEIN_KINASE_ST"/>
    <property type="match status" value="1"/>
</dbReference>
<organism evidence="16 17">
    <name type="scientific">Cinnamomum micranthum f. kanehirae</name>
    <dbReference type="NCBI Taxonomy" id="337451"/>
    <lineage>
        <taxon>Eukaryota</taxon>
        <taxon>Viridiplantae</taxon>
        <taxon>Streptophyta</taxon>
        <taxon>Embryophyta</taxon>
        <taxon>Tracheophyta</taxon>
        <taxon>Spermatophyta</taxon>
        <taxon>Magnoliopsida</taxon>
        <taxon>Magnoliidae</taxon>
        <taxon>Laurales</taxon>
        <taxon>Lauraceae</taxon>
        <taxon>Cinnamomum</taxon>
    </lineage>
</organism>
<evidence type="ECO:0000256" key="13">
    <source>
        <dbReference type="PROSITE-ProRule" id="PRU10141"/>
    </source>
</evidence>
<dbReference type="FunFam" id="1.10.510.10:FF:000747">
    <property type="entry name" value="Serine/threonine-protein kinase GRIK2"/>
    <property type="match status" value="1"/>
</dbReference>
<dbReference type="Proteomes" id="UP000283530">
    <property type="component" value="Unassembled WGS sequence"/>
</dbReference>
<dbReference type="STRING" id="337451.A0A3S3NH21"/>
<keyword evidence="3" id="KW-0597">Phosphoprotein</keyword>
<dbReference type="PROSITE" id="PS00107">
    <property type="entry name" value="PROTEIN_KINASE_ATP"/>
    <property type="match status" value="1"/>
</dbReference>
<keyword evidence="8 13" id="KW-0067">ATP-binding</keyword>
<keyword evidence="4" id="KW-0945">Host-virus interaction</keyword>
<comment type="similarity">
    <text evidence="14">Belongs to the protein kinase superfamily.</text>
</comment>
<comment type="subunit">
    <text evidence="12">Associates with the SNF1-related protein kinase (SnRK) complex. Interacts with AL1, a geminivirus (TGMV) protein essential for viral replication.</text>
</comment>
<dbReference type="AlphaFoldDB" id="A0A3S3NH21"/>
<keyword evidence="2 14" id="KW-0723">Serine/threonine-protein kinase</keyword>
<comment type="catalytic activity">
    <reaction evidence="9">
        <text>L-threonyl-[protein] + ATP = O-phospho-L-threonyl-[protein] + ADP + H(+)</text>
        <dbReference type="Rhea" id="RHEA:46608"/>
        <dbReference type="Rhea" id="RHEA-COMP:11060"/>
        <dbReference type="Rhea" id="RHEA-COMP:11605"/>
        <dbReference type="ChEBI" id="CHEBI:15378"/>
        <dbReference type="ChEBI" id="CHEBI:30013"/>
        <dbReference type="ChEBI" id="CHEBI:30616"/>
        <dbReference type="ChEBI" id="CHEBI:61977"/>
        <dbReference type="ChEBI" id="CHEBI:456216"/>
        <dbReference type="EC" id="2.7.11.1"/>
    </reaction>
</comment>
<feature type="domain" description="Protein kinase" evidence="15">
    <location>
        <begin position="98"/>
        <end position="358"/>
    </location>
</feature>
<dbReference type="GO" id="GO:0035556">
    <property type="term" value="P:intracellular signal transduction"/>
    <property type="evidence" value="ECO:0007669"/>
    <property type="project" value="TreeGrafter"/>
</dbReference>
<evidence type="ECO:0000256" key="3">
    <source>
        <dbReference type="ARBA" id="ARBA00022553"/>
    </source>
</evidence>
<dbReference type="EMBL" id="QPKB01000003">
    <property type="protein sequence ID" value="RWR79525.1"/>
    <property type="molecule type" value="Genomic_DNA"/>
</dbReference>
<evidence type="ECO:0000256" key="2">
    <source>
        <dbReference type="ARBA" id="ARBA00022527"/>
    </source>
</evidence>
<sequence>MGCGNCQGFIEKHVKMDSVSPLSTQFSQQCILSSCEEHTHVVFYEGGVGHISQKNCYGEPPPSIDKKNQAICRGIPVKETTHLRRGQNAEGKKMINEYVREHKIGSGSYGKVVLYRSSSGKPFAIKALSKSRLSRVRVAPAETAMTDVLREVSIMKRLEHQNIVNLIEVIDDPESDRFYMVLEYVEGKWVCDSAGTPGGIGEGCARKYFRDIIAGVMYLHAHNIIHGDIKPENLLVTKSGRVKIGDFSVSNAFEGDNDELWRTPGTPAFTAPECCLGLTYHGKAADTWAVGVTLYCMILGSCPFMGDCLQDTYERIISCPLSLPEKLDLELKDLLRGLLCKDPMQRITLDVAASHPWVVRDGGPICQTSCRCKEKMDIVDSVALA</sequence>
<evidence type="ECO:0000256" key="7">
    <source>
        <dbReference type="ARBA" id="ARBA00022777"/>
    </source>
</evidence>
<keyword evidence="17" id="KW-1185">Reference proteome</keyword>
<evidence type="ECO:0000256" key="4">
    <source>
        <dbReference type="ARBA" id="ARBA00022581"/>
    </source>
</evidence>
<dbReference type="InterPro" id="IPR008271">
    <property type="entry name" value="Ser/Thr_kinase_AS"/>
</dbReference>
<keyword evidence="5" id="KW-0808">Transferase</keyword>
<keyword evidence="6 13" id="KW-0547">Nucleotide-binding</keyword>
<evidence type="ECO:0000256" key="1">
    <source>
        <dbReference type="ARBA" id="ARBA00012513"/>
    </source>
</evidence>
<reference evidence="16 17" key="1">
    <citation type="journal article" date="2019" name="Nat. Plants">
        <title>Stout camphor tree genome fills gaps in understanding of flowering plant genome evolution.</title>
        <authorList>
            <person name="Chaw S.M."/>
            <person name="Liu Y.C."/>
            <person name="Wu Y.W."/>
            <person name="Wang H.Y."/>
            <person name="Lin C.I."/>
            <person name="Wu C.S."/>
            <person name="Ke H.M."/>
            <person name="Chang L.Y."/>
            <person name="Hsu C.Y."/>
            <person name="Yang H.T."/>
            <person name="Sudianto E."/>
            <person name="Hsu M.H."/>
            <person name="Wu K.P."/>
            <person name="Wang L.N."/>
            <person name="Leebens-Mack J.H."/>
            <person name="Tsai I.J."/>
        </authorList>
    </citation>
    <scope>NUCLEOTIDE SEQUENCE [LARGE SCALE GENOMIC DNA]</scope>
    <source>
        <strain evidence="17">cv. Chaw 1501</strain>
        <tissue evidence="16">Young leaves</tissue>
    </source>
</reference>
<comment type="function">
    <text evidence="11">Activates SnRK1.1/KIN10 and SnRK1.2/KIN11 by phosphorylation of their activation-loop 'Thr-198' and 'Thr-176', respectively. Required for the regulation by SnRK1 kinases of the transcription of a large set of genes, the modification the activity of metabolic enzymes, and the control of various nutrient-responsive cellular developmental processes.</text>
</comment>
<dbReference type="PROSITE" id="PS50011">
    <property type="entry name" value="PROTEIN_KINASE_DOM"/>
    <property type="match status" value="1"/>
</dbReference>
<dbReference type="SMART" id="SM00220">
    <property type="entry name" value="S_TKc"/>
    <property type="match status" value="1"/>
</dbReference>
<evidence type="ECO:0000256" key="14">
    <source>
        <dbReference type="RuleBase" id="RU000304"/>
    </source>
</evidence>
<proteinExistence type="inferred from homology"/>
<accession>A0A3S3NH21</accession>
<dbReference type="CDD" id="cd14008">
    <property type="entry name" value="STKc_LKB1_CaMKK"/>
    <property type="match status" value="1"/>
</dbReference>
<dbReference type="FunFam" id="3.30.200.20:FF:000206">
    <property type="entry name" value="Serine/threonine-protein kinase Ssp1"/>
    <property type="match status" value="1"/>
</dbReference>
<gene>
    <name evidence="16" type="ORF">CKAN_00810000</name>
</gene>
<protein>
    <recommendedName>
        <fullName evidence="1">non-specific serine/threonine protein kinase</fullName>
        <ecNumber evidence="1">2.7.11.1</ecNumber>
    </recommendedName>
</protein>
<evidence type="ECO:0000256" key="9">
    <source>
        <dbReference type="ARBA" id="ARBA00047899"/>
    </source>
</evidence>
<dbReference type="GO" id="GO:0005524">
    <property type="term" value="F:ATP binding"/>
    <property type="evidence" value="ECO:0007669"/>
    <property type="project" value="UniProtKB-UniRule"/>
</dbReference>
<dbReference type="PANTHER" id="PTHR24346:SF53">
    <property type="entry name" value="GEMINIVIRUS REP INTERACTING KINASE 1 ISOFORM 1"/>
    <property type="match status" value="1"/>
</dbReference>
<dbReference type="PANTHER" id="PTHR24346">
    <property type="entry name" value="MAP/MICROTUBULE AFFINITY-REGULATING KINASE"/>
    <property type="match status" value="1"/>
</dbReference>
<feature type="binding site" evidence="13">
    <location>
        <position position="126"/>
    </location>
    <ligand>
        <name>ATP</name>
        <dbReference type="ChEBI" id="CHEBI:30616"/>
    </ligand>
</feature>
<dbReference type="Pfam" id="PF00069">
    <property type="entry name" value="Pkinase"/>
    <property type="match status" value="1"/>
</dbReference>
<evidence type="ECO:0000256" key="11">
    <source>
        <dbReference type="ARBA" id="ARBA00054601"/>
    </source>
</evidence>
<evidence type="ECO:0000313" key="17">
    <source>
        <dbReference type="Proteomes" id="UP000283530"/>
    </source>
</evidence>
<dbReference type="Gene3D" id="1.10.510.10">
    <property type="entry name" value="Transferase(Phosphotransferase) domain 1"/>
    <property type="match status" value="1"/>
</dbReference>
<evidence type="ECO:0000256" key="6">
    <source>
        <dbReference type="ARBA" id="ARBA00022741"/>
    </source>
</evidence>
<evidence type="ECO:0000256" key="10">
    <source>
        <dbReference type="ARBA" id="ARBA00048679"/>
    </source>
</evidence>
<evidence type="ECO:0000256" key="8">
    <source>
        <dbReference type="ARBA" id="ARBA00022840"/>
    </source>
</evidence>
<evidence type="ECO:0000256" key="5">
    <source>
        <dbReference type="ARBA" id="ARBA00022679"/>
    </source>
</evidence>
<comment type="caution">
    <text evidence="16">The sequence shown here is derived from an EMBL/GenBank/DDBJ whole genome shotgun (WGS) entry which is preliminary data.</text>
</comment>
<dbReference type="GO" id="GO:0009615">
    <property type="term" value="P:response to virus"/>
    <property type="evidence" value="ECO:0007669"/>
    <property type="project" value="UniProtKB-ARBA"/>
</dbReference>
<keyword evidence="7 16" id="KW-0418">Kinase</keyword>
<dbReference type="GO" id="GO:0005737">
    <property type="term" value="C:cytoplasm"/>
    <property type="evidence" value="ECO:0007669"/>
    <property type="project" value="TreeGrafter"/>
</dbReference>
<name>A0A3S3NH21_9MAGN</name>
<evidence type="ECO:0000256" key="12">
    <source>
        <dbReference type="ARBA" id="ARBA00066296"/>
    </source>
</evidence>
<dbReference type="SUPFAM" id="SSF56112">
    <property type="entry name" value="Protein kinase-like (PK-like)"/>
    <property type="match status" value="1"/>
</dbReference>
<dbReference type="EC" id="2.7.11.1" evidence="1"/>
<dbReference type="InterPro" id="IPR011009">
    <property type="entry name" value="Kinase-like_dom_sf"/>
</dbReference>
<comment type="catalytic activity">
    <reaction evidence="10">
        <text>L-seryl-[protein] + ATP = O-phospho-L-seryl-[protein] + ADP + H(+)</text>
        <dbReference type="Rhea" id="RHEA:17989"/>
        <dbReference type="Rhea" id="RHEA-COMP:9863"/>
        <dbReference type="Rhea" id="RHEA-COMP:11604"/>
        <dbReference type="ChEBI" id="CHEBI:15378"/>
        <dbReference type="ChEBI" id="CHEBI:29999"/>
        <dbReference type="ChEBI" id="CHEBI:30616"/>
        <dbReference type="ChEBI" id="CHEBI:83421"/>
        <dbReference type="ChEBI" id="CHEBI:456216"/>
        <dbReference type="EC" id="2.7.11.1"/>
    </reaction>
</comment>
<evidence type="ECO:0000259" key="15">
    <source>
        <dbReference type="PROSITE" id="PS50011"/>
    </source>
</evidence>
<dbReference type="InterPro" id="IPR017441">
    <property type="entry name" value="Protein_kinase_ATP_BS"/>
</dbReference>
<dbReference type="GO" id="GO:0004674">
    <property type="term" value="F:protein serine/threonine kinase activity"/>
    <property type="evidence" value="ECO:0007669"/>
    <property type="project" value="UniProtKB-KW"/>
</dbReference>
<evidence type="ECO:0000313" key="16">
    <source>
        <dbReference type="EMBL" id="RWR79525.1"/>
    </source>
</evidence>
<dbReference type="InterPro" id="IPR000719">
    <property type="entry name" value="Prot_kinase_dom"/>
</dbReference>